<keyword evidence="3" id="KW-1185">Reference proteome</keyword>
<dbReference type="EMBL" id="UGPW01000001">
    <property type="protein sequence ID" value="STY87651.1"/>
    <property type="molecule type" value="Genomic_DNA"/>
</dbReference>
<dbReference type="AlphaFoldDB" id="A0A378PLS6"/>
<evidence type="ECO:0000313" key="3">
    <source>
        <dbReference type="Proteomes" id="UP000076765"/>
    </source>
</evidence>
<gene>
    <name evidence="1" type="ORF">MOVS_08005</name>
    <name evidence="2" type="ORF">NCTC11227_01670</name>
</gene>
<name>A0A378PLS6_9GAMM</name>
<reference evidence="2 4" key="2">
    <citation type="submission" date="2018-06" db="EMBL/GenBank/DDBJ databases">
        <authorList>
            <consortium name="Pathogen Informatics"/>
            <person name="Doyle S."/>
        </authorList>
    </citation>
    <scope>NUCLEOTIDE SEQUENCE [LARGE SCALE GENOMIC DNA]</scope>
    <source>
        <strain evidence="2 4">NCTC11227</strain>
    </source>
</reference>
<protein>
    <submittedName>
        <fullName evidence="2">Uncharacterized protein</fullName>
    </submittedName>
</protein>
<accession>A0A378PLS6</accession>
<evidence type="ECO:0000313" key="2">
    <source>
        <dbReference type="EMBL" id="STY87651.1"/>
    </source>
</evidence>
<dbReference type="Proteomes" id="UP000076765">
    <property type="component" value="Chromosome"/>
</dbReference>
<dbReference type="KEGG" id="moi:MOVS_08005"/>
<evidence type="ECO:0000313" key="1">
    <source>
        <dbReference type="EMBL" id="ANB91918.1"/>
    </source>
</evidence>
<dbReference type="EMBL" id="CP011158">
    <property type="protein sequence ID" value="ANB91918.1"/>
    <property type="molecule type" value="Genomic_DNA"/>
</dbReference>
<proteinExistence type="predicted"/>
<dbReference type="RefSeq" id="WP_063514500.1">
    <property type="nucleotide sequence ID" value="NZ_CP011158.1"/>
</dbReference>
<evidence type="ECO:0000313" key="4">
    <source>
        <dbReference type="Proteomes" id="UP000255102"/>
    </source>
</evidence>
<dbReference type="Proteomes" id="UP000255102">
    <property type="component" value="Unassembled WGS sequence"/>
</dbReference>
<sequence>MKFCIWGGNYQSRAEKDGYKISDLIQQIENALSENSQVIMAQRMTTIQNQTPRNDGYGNMVNDRAIFELTNKKPRAELFSVIPKGDNNKPPK</sequence>
<reference evidence="1 3" key="1">
    <citation type="submission" date="2015-04" db="EMBL/GenBank/DDBJ databases">
        <authorList>
            <person name="Calcutt M.J."/>
            <person name="Foecking M.F."/>
        </authorList>
    </citation>
    <scope>NUCLEOTIDE SEQUENCE [LARGE SCALE GENOMIC DNA]</scope>
    <source>
        <strain evidence="1 3">199/55</strain>
    </source>
</reference>
<organism evidence="2 4">
    <name type="scientific">Moraxella ovis</name>
    <dbReference type="NCBI Taxonomy" id="29433"/>
    <lineage>
        <taxon>Bacteria</taxon>
        <taxon>Pseudomonadati</taxon>
        <taxon>Pseudomonadota</taxon>
        <taxon>Gammaproteobacteria</taxon>
        <taxon>Moraxellales</taxon>
        <taxon>Moraxellaceae</taxon>
        <taxon>Moraxella</taxon>
    </lineage>
</organism>